<dbReference type="InterPro" id="IPR008979">
    <property type="entry name" value="Galactose-bd-like_sf"/>
</dbReference>
<sequence length="75" mass="8644">MVRVVLLKHGSPYTNYGLKQGFNLTRDWQTFTTEFDTKGFAGTVDDGRLMFYLAPYAKAGDKYYFDSVVLEEETE</sequence>
<dbReference type="Proteomes" id="UP000050360">
    <property type="component" value="Unassembled WGS sequence"/>
</dbReference>
<evidence type="ECO:0000313" key="1">
    <source>
        <dbReference type="EMBL" id="KPQ42515.1"/>
    </source>
</evidence>
<protein>
    <submittedName>
        <fullName evidence="1">Uncharacterized protein</fullName>
    </submittedName>
</protein>
<dbReference type="AlphaFoldDB" id="A0A0P8CI87"/>
<dbReference type="SUPFAM" id="SSF49785">
    <property type="entry name" value="Galactose-binding domain-like"/>
    <property type="match status" value="1"/>
</dbReference>
<reference evidence="1 2" key="1">
    <citation type="submission" date="2015-09" db="EMBL/GenBank/DDBJ databases">
        <title>A metagenomics-based metabolic model of nitrate-dependent anaerobic oxidation of methane by Methanoperedens-like archaea.</title>
        <authorList>
            <person name="Arshad A."/>
            <person name="Speth D.R."/>
            <person name="De Graaf R.M."/>
            <person name="Op Den Camp H.J."/>
            <person name="Jetten M.S."/>
            <person name="Welte C.U."/>
        </authorList>
    </citation>
    <scope>NUCLEOTIDE SEQUENCE [LARGE SCALE GENOMIC DNA]</scope>
</reference>
<gene>
    <name evidence="1" type="ORF">MPEBLZ_02930</name>
</gene>
<dbReference type="EMBL" id="LKCM01000228">
    <property type="protein sequence ID" value="KPQ42515.1"/>
    <property type="molecule type" value="Genomic_DNA"/>
</dbReference>
<proteinExistence type="predicted"/>
<organism evidence="1 2">
    <name type="scientific">Candidatus Methanoperedens nitratireducens</name>
    <dbReference type="NCBI Taxonomy" id="1392998"/>
    <lineage>
        <taxon>Archaea</taxon>
        <taxon>Methanobacteriati</taxon>
        <taxon>Methanobacteriota</taxon>
        <taxon>Stenosarchaea group</taxon>
        <taxon>Methanomicrobia</taxon>
        <taxon>Methanosarcinales</taxon>
        <taxon>ANME-2 cluster</taxon>
        <taxon>Candidatus Methanoperedentaceae</taxon>
        <taxon>Candidatus Methanoperedens</taxon>
    </lineage>
</organism>
<dbReference type="Gene3D" id="2.60.120.260">
    <property type="entry name" value="Galactose-binding domain-like"/>
    <property type="match status" value="1"/>
</dbReference>
<comment type="caution">
    <text evidence="1">The sequence shown here is derived from an EMBL/GenBank/DDBJ whole genome shotgun (WGS) entry which is preliminary data.</text>
</comment>
<name>A0A0P8CI87_9EURY</name>
<evidence type="ECO:0000313" key="2">
    <source>
        <dbReference type="Proteomes" id="UP000050360"/>
    </source>
</evidence>
<accession>A0A0P8CI87</accession>